<keyword evidence="4" id="KW-1185">Reference proteome</keyword>
<dbReference type="Pfam" id="PF23197">
    <property type="entry name" value="IG_AIR9"/>
    <property type="match status" value="1"/>
</dbReference>
<dbReference type="OrthoDB" id="581140at2"/>
<organism evidence="3 4">
    <name type="scientific">Chryseobacterium takakiae</name>
    <dbReference type="NCBI Taxonomy" id="1302685"/>
    <lineage>
        <taxon>Bacteria</taxon>
        <taxon>Pseudomonadati</taxon>
        <taxon>Bacteroidota</taxon>
        <taxon>Flavobacteriia</taxon>
        <taxon>Flavobacteriales</taxon>
        <taxon>Weeksellaceae</taxon>
        <taxon>Chryseobacterium group</taxon>
        <taxon>Chryseobacterium</taxon>
    </lineage>
</organism>
<gene>
    <name evidence="3" type="ORF">SAMN05444408_110143</name>
</gene>
<dbReference type="EMBL" id="FQVO01000010">
    <property type="protein sequence ID" value="SHF19409.1"/>
    <property type="molecule type" value="Genomic_DNA"/>
</dbReference>
<accession>A0A1M4ZMZ4</accession>
<dbReference type="STRING" id="1302685.SAMN05444408_110143"/>
<evidence type="ECO:0000259" key="2">
    <source>
        <dbReference type="Pfam" id="PF23197"/>
    </source>
</evidence>
<name>A0A1M4ZMZ4_9FLAO</name>
<dbReference type="Gene3D" id="2.60.40.2700">
    <property type="match status" value="2"/>
</dbReference>
<reference evidence="4" key="1">
    <citation type="submission" date="2016-11" db="EMBL/GenBank/DDBJ databases">
        <authorList>
            <person name="Varghese N."/>
            <person name="Submissions S."/>
        </authorList>
    </citation>
    <scope>NUCLEOTIDE SEQUENCE [LARGE SCALE GENOMIC DNA]</scope>
    <source>
        <strain evidence="4">DSM 26898</strain>
    </source>
</reference>
<dbReference type="InterPro" id="IPR056284">
    <property type="entry name" value="AIR9-like_A9"/>
</dbReference>
<evidence type="ECO:0000313" key="3">
    <source>
        <dbReference type="EMBL" id="SHF19409.1"/>
    </source>
</evidence>
<proteinExistence type="predicted"/>
<dbReference type="Proteomes" id="UP000184236">
    <property type="component" value="Unassembled WGS sequence"/>
</dbReference>
<dbReference type="Gene3D" id="2.60.120.260">
    <property type="entry name" value="Galactose-binding domain-like"/>
    <property type="match status" value="1"/>
</dbReference>
<evidence type="ECO:0000313" key="4">
    <source>
        <dbReference type="Proteomes" id="UP000184236"/>
    </source>
</evidence>
<dbReference type="AlphaFoldDB" id="A0A1M4ZMZ4"/>
<protein>
    <recommendedName>
        <fullName evidence="2">AIR9-like A9 domain-containing protein</fullName>
    </recommendedName>
</protein>
<feature type="signal peptide" evidence="1">
    <location>
        <begin position="1"/>
        <end position="19"/>
    </location>
</feature>
<feature type="chain" id="PRO_5012883554" description="AIR9-like A9 domain-containing protein" evidence="1">
    <location>
        <begin position="20"/>
        <end position="513"/>
    </location>
</feature>
<evidence type="ECO:0000256" key="1">
    <source>
        <dbReference type="SAM" id="SignalP"/>
    </source>
</evidence>
<keyword evidence="1" id="KW-0732">Signal</keyword>
<feature type="domain" description="AIR9-like A9" evidence="2">
    <location>
        <begin position="202"/>
        <end position="279"/>
    </location>
</feature>
<sequence length="513" mass="52881">MKKKLIIIILATFSHIILAQVGINTQTPHTSSLLDLNSDTKGLLLPRISTAAANNLSNTASEGLVVFDKDKKAFIGWDGTKWQNLGYEEINTVPSATNVTISGNYTIGSVLTGNYTFSDAESNPDNASALIWKRADDALGTNIAAIVSATAQNYITGAADLNKFIQFCVTPGSLAGASPGLQKCSAWGGPVGANQAPVATGVTISGNAIQGQTLTGSYTYNDAEGNTQGTSTFRWTRSDNASGANETTISGANGITYTVGSGDVGKYIKFYVTPIATSGTITGAETGSAFKGPVVNLITGTIFSQGFETGDVVNYTTSGFFPGGLNFTSGTTAASGDVPASSPLFSTGSRGYGYSNPTTGTVTNTYVEFNTVDASSYTNNITFSFDVAAFSIGSSANGMESSDLVSLEISTDGGATYATKLTLLGGNSSTGSNVRWAFSGTGTATNSYSSANLNVTSPNTSNPSGITVTGSQAITKLSVTGIPNSSQLRIRIGLRNNVSSELWVIDNVQLTAL</sequence>
<dbReference type="RefSeq" id="WP_072885365.1">
    <property type="nucleotide sequence ID" value="NZ_FQVO01000010.1"/>
</dbReference>